<proteinExistence type="predicted"/>
<dbReference type="PANTHER" id="PTHR37832">
    <property type="entry name" value="BLL2683 PROTEIN"/>
    <property type="match status" value="1"/>
</dbReference>
<organism evidence="2 3">
    <name type="scientific">Microbacterium caowuchunii</name>
    <dbReference type="NCBI Taxonomy" id="2614638"/>
    <lineage>
        <taxon>Bacteria</taxon>
        <taxon>Bacillati</taxon>
        <taxon>Actinomycetota</taxon>
        <taxon>Actinomycetes</taxon>
        <taxon>Micrococcales</taxon>
        <taxon>Microbacteriaceae</taxon>
        <taxon>Microbacterium</taxon>
    </lineage>
</organism>
<dbReference type="AlphaFoldDB" id="A0A5N0TFK9"/>
<feature type="domain" description="Stress-response A/B barrel" evidence="1">
    <location>
        <begin position="3"/>
        <end position="97"/>
    </location>
</feature>
<dbReference type="SUPFAM" id="SSF54909">
    <property type="entry name" value="Dimeric alpha+beta barrel"/>
    <property type="match status" value="1"/>
</dbReference>
<keyword evidence="3" id="KW-1185">Reference proteome</keyword>
<protein>
    <submittedName>
        <fullName evidence="2">Dabb family protein</fullName>
    </submittedName>
</protein>
<name>A0A5N0TFK9_9MICO</name>
<dbReference type="RefSeq" id="WP_150893118.1">
    <property type="nucleotide sequence ID" value="NZ_VYUY01000009.1"/>
</dbReference>
<dbReference type="InterPro" id="IPR013097">
    <property type="entry name" value="Dabb"/>
</dbReference>
<dbReference type="EMBL" id="VYUY01000009">
    <property type="protein sequence ID" value="KAA9133810.1"/>
    <property type="molecule type" value="Genomic_DNA"/>
</dbReference>
<reference evidence="3" key="1">
    <citation type="submission" date="2019-09" db="EMBL/GenBank/DDBJ databases">
        <title>Mumia zhuanghuii sp. nov. isolated from the intestinal contents of plateau pika (Ochotona curzoniae) in the Qinghai-Tibet plateau of China.</title>
        <authorList>
            <person name="Tian Z."/>
        </authorList>
    </citation>
    <scope>NUCLEOTIDE SEQUENCE [LARGE SCALE GENOMIC DNA]</scope>
    <source>
        <strain evidence="3">L-033</strain>
    </source>
</reference>
<dbReference type="Gene3D" id="3.30.70.100">
    <property type="match status" value="1"/>
</dbReference>
<dbReference type="InterPro" id="IPR011008">
    <property type="entry name" value="Dimeric_a/b-barrel"/>
</dbReference>
<dbReference type="SMART" id="SM00886">
    <property type="entry name" value="Dabb"/>
    <property type="match status" value="1"/>
</dbReference>
<dbReference type="PROSITE" id="PS51502">
    <property type="entry name" value="S_R_A_B_BARREL"/>
    <property type="match status" value="1"/>
</dbReference>
<evidence type="ECO:0000313" key="2">
    <source>
        <dbReference type="EMBL" id="KAA9133810.1"/>
    </source>
</evidence>
<evidence type="ECO:0000313" key="3">
    <source>
        <dbReference type="Proteomes" id="UP000326838"/>
    </source>
</evidence>
<dbReference type="Proteomes" id="UP000326838">
    <property type="component" value="Unassembled WGS sequence"/>
</dbReference>
<accession>A0A5N0TFK9</accession>
<comment type="caution">
    <text evidence="2">The sequence shown here is derived from an EMBL/GenBank/DDBJ whole genome shotgun (WGS) entry which is preliminary data.</text>
</comment>
<dbReference type="Pfam" id="PF07876">
    <property type="entry name" value="Dabb"/>
    <property type="match status" value="1"/>
</dbReference>
<gene>
    <name evidence="2" type="ORF">F6B40_08655</name>
</gene>
<sequence>MTLRHIVAWKLATDDAAKRAEQAQRIADDLNALRDVVPAIIDINVGPDVLGGGNWDVALVADFADADALDAYQNHPAHQAVVGYVRSVVADRVAVDYEL</sequence>
<dbReference type="PANTHER" id="PTHR37832:SF1">
    <property type="entry name" value="STRESS-RESPONSE A_B BARREL DOMAIN-CONTAINING PROTEIN"/>
    <property type="match status" value="1"/>
</dbReference>
<evidence type="ECO:0000259" key="1">
    <source>
        <dbReference type="PROSITE" id="PS51502"/>
    </source>
</evidence>